<dbReference type="CDD" id="cd12230">
    <property type="entry name" value="RRM1_U2AF65"/>
    <property type="match status" value="1"/>
</dbReference>
<dbReference type="GO" id="GO:0006397">
    <property type="term" value="P:mRNA processing"/>
    <property type="evidence" value="ECO:0007669"/>
    <property type="project" value="UniProtKB-KW"/>
</dbReference>
<dbReference type="SUPFAM" id="SSF54928">
    <property type="entry name" value="RNA-binding domain, RBD"/>
    <property type="match status" value="2"/>
</dbReference>
<evidence type="ECO:0000259" key="12">
    <source>
        <dbReference type="PROSITE" id="PS50102"/>
    </source>
</evidence>
<protein>
    <recommendedName>
        <fullName evidence="10">Splicing factor U2af large subunit</fullName>
    </recommendedName>
    <alternativeName>
        <fullName evidence="10">U2 auxiliary factor 65 kDa subunit</fullName>
    </alternativeName>
    <alternativeName>
        <fullName evidence="10">U2 small nuclear ribonucleoprotein auxiliary factor large subunit (U2 snRNP auxiliary factor large subunit)</fullName>
    </alternativeName>
</protein>
<dbReference type="InterPro" id="IPR035979">
    <property type="entry name" value="RBD_domain_sf"/>
</dbReference>
<dbReference type="FunFam" id="3.30.70.330:FF:000057">
    <property type="entry name" value="U2 snRNP auxiliary factor large subunit"/>
    <property type="match status" value="1"/>
</dbReference>
<evidence type="ECO:0000256" key="4">
    <source>
        <dbReference type="ARBA" id="ARBA00022737"/>
    </source>
</evidence>
<evidence type="ECO:0000256" key="10">
    <source>
        <dbReference type="RuleBase" id="RU364135"/>
    </source>
</evidence>
<dbReference type="Gramene" id="Zm00001eb115220_T003">
    <property type="protein sequence ID" value="Zm00001eb115220_P003"/>
    <property type="gene ID" value="Zm00001eb115220"/>
</dbReference>
<dbReference type="OrthoDB" id="10266058at2759"/>
<comment type="subcellular location">
    <subcellularLocation>
        <location evidence="1 10">Nucleus</location>
    </subcellularLocation>
</comment>
<evidence type="ECO:0000313" key="14">
    <source>
        <dbReference type="Proteomes" id="UP000007305"/>
    </source>
</evidence>
<evidence type="ECO:0000256" key="1">
    <source>
        <dbReference type="ARBA" id="ARBA00004123"/>
    </source>
</evidence>
<keyword evidence="5 9" id="KW-0694">RNA-binding</keyword>
<feature type="compositionally biased region" description="Basic residues" evidence="11">
    <location>
        <begin position="62"/>
        <end position="75"/>
    </location>
</feature>
<dbReference type="CDD" id="cd12231">
    <property type="entry name" value="RRM2_U2AF65"/>
    <property type="match status" value="1"/>
</dbReference>
<evidence type="ECO:0000256" key="5">
    <source>
        <dbReference type="ARBA" id="ARBA00022884"/>
    </source>
</evidence>
<dbReference type="GO" id="GO:0003723">
    <property type="term" value="F:RNA binding"/>
    <property type="evidence" value="ECO:0007669"/>
    <property type="project" value="UniProtKB-UniRule"/>
</dbReference>
<evidence type="ECO:0007829" key="15">
    <source>
        <dbReference type="PeptideAtlas" id="A0A804MVR2"/>
    </source>
</evidence>
<proteinExistence type="evidence at protein level"/>
<feature type="domain" description="RRM" evidence="12">
    <location>
        <begin position="256"/>
        <end position="334"/>
    </location>
</feature>
<keyword evidence="4" id="KW-0677">Repeat</keyword>
<evidence type="ECO:0000313" key="13">
    <source>
        <dbReference type="EnsemblPlants" id="Zm00001eb115220_P003"/>
    </source>
</evidence>
<dbReference type="FunFam" id="3.30.70.330:FF:000111">
    <property type="entry name" value="U2 snRNP auxiliary factor large subunit"/>
    <property type="match status" value="1"/>
</dbReference>
<dbReference type="AlphaFoldDB" id="A0A804MVR2"/>
<evidence type="ECO:0000256" key="11">
    <source>
        <dbReference type="SAM" id="MobiDB-lite"/>
    </source>
</evidence>
<evidence type="ECO:0000256" key="6">
    <source>
        <dbReference type="ARBA" id="ARBA00023187"/>
    </source>
</evidence>
<evidence type="ECO:0000256" key="8">
    <source>
        <dbReference type="ARBA" id="ARBA00056281"/>
    </source>
</evidence>
<keyword evidence="15" id="KW-1267">Proteomics identification</keyword>
<keyword evidence="14" id="KW-1185">Reference proteome</keyword>
<keyword evidence="6 10" id="KW-0508">mRNA splicing</keyword>
<reference evidence="13" key="2">
    <citation type="submission" date="2019-07" db="EMBL/GenBank/DDBJ databases">
        <authorList>
            <person name="Seetharam A."/>
            <person name="Woodhouse M."/>
            <person name="Cannon E."/>
        </authorList>
    </citation>
    <scope>NUCLEOTIDE SEQUENCE [LARGE SCALE GENOMIC DNA]</scope>
    <source>
        <strain evidence="13">cv. B73</strain>
    </source>
</reference>
<reference evidence="14" key="1">
    <citation type="submission" date="2015-12" db="EMBL/GenBank/DDBJ databases">
        <title>Update maize B73 reference genome by single molecule sequencing technologies.</title>
        <authorList>
            <consortium name="Maize Genome Sequencing Project"/>
            <person name="Ware D."/>
        </authorList>
    </citation>
    <scope>NUCLEOTIDE SEQUENCE [LARGE SCALE GENOMIC DNA]</scope>
    <source>
        <strain evidence="14">cv. B73</strain>
    </source>
</reference>
<dbReference type="EnsemblPlants" id="Zm00001eb115220_T003">
    <property type="protein sequence ID" value="Zm00001eb115220_P003"/>
    <property type="gene ID" value="Zm00001eb115220"/>
</dbReference>
<dbReference type="SMART" id="SM00360">
    <property type="entry name" value="RRM"/>
    <property type="match status" value="2"/>
</dbReference>
<dbReference type="InterPro" id="IPR012677">
    <property type="entry name" value="Nucleotide-bd_a/b_plait_sf"/>
</dbReference>
<evidence type="ECO:0000256" key="9">
    <source>
        <dbReference type="PROSITE-ProRule" id="PRU00176"/>
    </source>
</evidence>
<dbReference type="NCBIfam" id="TIGR01642">
    <property type="entry name" value="U2AF_lg"/>
    <property type="match status" value="1"/>
</dbReference>
<dbReference type="Proteomes" id="UP000007305">
    <property type="component" value="Chromosome 2"/>
</dbReference>
<feature type="compositionally biased region" description="Basic and acidic residues" evidence="11">
    <location>
        <begin position="1"/>
        <end position="44"/>
    </location>
</feature>
<dbReference type="InterPro" id="IPR000504">
    <property type="entry name" value="RRM_dom"/>
</dbReference>
<reference evidence="13" key="3">
    <citation type="submission" date="2021-05" db="UniProtKB">
        <authorList>
            <consortium name="EnsemblPlants"/>
        </authorList>
    </citation>
    <scope>IDENTIFICATION</scope>
    <source>
        <strain evidence="13">cv. B73</strain>
    </source>
</reference>
<dbReference type="InterPro" id="IPR006529">
    <property type="entry name" value="U2AF_lg"/>
</dbReference>
<dbReference type="Pfam" id="PF00076">
    <property type="entry name" value="RRM_1"/>
    <property type="match status" value="1"/>
</dbReference>
<dbReference type="GO" id="GO:0008380">
    <property type="term" value="P:RNA splicing"/>
    <property type="evidence" value="ECO:0007669"/>
    <property type="project" value="UniProtKB-KW"/>
</dbReference>
<evidence type="ECO:0000256" key="7">
    <source>
        <dbReference type="ARBA" id="ARBA00023242"/>
    </source>
</evidence>
<gene>
    <name evidence="13" type="primary">LOC100272843</name>
</gene>
<evidence type="ECO:0000256" key="3">
    <source>
        <dbReference type="ARBA" id="ARBA00022664"/>
    </source>
</evidence>
<organism evidence="13 14">
    <name type="scientific">Zea mays</name>
    <name type="common">Maize</name>
    <dbReference type="NCBI Taxonomy" id="4577"/>
    <lineage>
        <taxon>Eukaryota</taxon>
        <taxon>Viridiplantae</taxon>
        <taxon>Streptophyta</taxon>
        <taxon>Embryophyta</taxon>
        <taxon>Tracheophyta</taxon>
        <taxon>Spermatophyta</taxon>
        <taxon>Magnoliopsida</taxon>
        <taxon>Liliopsida</taxon>
        <taxon>Poales</taxon>
        <taxon>Poaceae</taxon>
        <taxon>PACMAD clade</taxon>
        <taxon>Panicoideae</taxon>
        <taxon>Andropogonodae</taxon>
        <taxon>Andropogoneae</taxon>
        <taxon>Tripsacinae</taxon>
        <taxon>Zea</taxon>
    </lineage>
</organism>
<evidence type="ECO:0000256" key="2">
    <source>
        <dbReference type="ARBA" id="ARBA00010269"/>
    </source>
</evidence>
<dbReference type="GO" id="GO:0005634">
    <property type="term" value="C:nucleus"/>
    <property type="evidence" value="ECO:0007669"/>
    <property type="project" value="UniProtKB-SubCell"/>
</dbReference>
<keyword evidence="3 10" id="KW-0507">mRNA processing</keyword>
<dbReference type="FunFam" id="3.30.70.330:FF:000225">
    <property type="entry name" value="U2 snRNP auxiliary factor large subunit"/>
    <property type="match status" value="1"/>
</dbReference>
<dbReference type="PROSITE" id="PS50102">
    <property type="entry name" value="RRM"/>
    <property type="match status" value="2"/>
</dbReference>
<keyword evidence="7 10" id="KW-0539">Nucleus</keyword>
<accession>A0A804MVR2</accession>
<feature type="domain" description="RRM" evidence="12">
    <location>
        <begin position="136"/>
        <end position="219"/>
    </location>
</feature>
<dbReference type="PANTHER" id="PTHR23139">
    <property type="entry name" value="RNA-BINDING PROTEIN"/>
    <property type="match status" value="1"/>
</dbReference>
<sequence length="451" mass="49843">MDRRERSEIREHRDRSDDRDRHRDDRDRRRSHDSERRRDRDRDGHRRHRSRSPSMSRDRDRRSRSRSRSRSKSKRVSGFDQAPTQQALPIVAAGVIPGQLPGVTAPIPGVGVLPNLYNLAAGQPQAMTQQATRHARRVYVGGLPPTANEQTVAIFFNGVMAAIGGNTAGPGDAVLNVYINHDKKFAFVEMRSVEEASNAMVLDGIMFEGAPVKIRRPTDYNPSLAAALGPSQPNPNLNLSAVGLTPGSAGGLEGPDRIFVGGLQYYFTEAQVRELLESFGPLRGFDLVKDRETGNSKGYAFCVYQDLNVTDIACAALNGIKMGDKTLTVRRANQGASQPRPEQESILLQAQQQVQMQVVTEDELRDDEEYDDIVEDMREEGHKYGNLVKVAIPRPDPSGAPVAGVGKVFLEYADVEGSTKAKTGMHGRKFGGNQVVAVFYPEDKFAAEQYD</sequence>
<feature type="region of interest" description="Disordered" evidence="11">
    <location>
        <begin position="1"/>
        <end position="82"/>
    </location>
</feature>
<comment type="similarity">
    <text evidence="2 10">Belongs to the splicing factor SR family.</text>
</comment>
<name>A0A804MVR2_MAIZE</name>
<dbReference type="Gene3D" id="3.30.70.330">
    <property type="match status" value="3"/>
</dbReference>
<dbReference type="CDD" id="cd12232">
    <property type="entry name" value="RRM3_U2AF65"/>
    <property type="match status" value="1"/>
</dbReference>
<comment type="function">
    <text evidence="8 10">Necessary for the splicing of pre-mRNA.</text>
</comment>